<proteinExistence type="inferred from homology"/>
<evidence type="ECO:0000313" key="2">
    <source>
        <dbReference type="EMBL" id="OGD09749.1"/>
    </source>
</evidence>
<dbReference type="InterPro" id="IPR036591">
    <property type="entry name" value="YggU-like_sf"/>
</dbReference>
<dbReference type="SMART" id="SM01152">
    <property type="entry name" value="DUF167"/>
    <property type="match status" value="1"/>
</dbReference>
<dbReference type="AlphaFoldDB" id="A0A1F4ZTJ0"/>
<dbReference type="Gene3D" id="3.30.1200.10">
    <property type="entry name" value="YggU-like"/>
    <property type="match status" value="1"/>
</dbReference>
<evidence type="ECO:0000313" key="3">
    <source>
        <dbReference type="Proteomes" id="UP000176424"/>
    </source>
</evidence>
<comment type="caution">
    <text evidence="2">The sequence shown here is derived from an EMBL/GenBank/DDBJ whole genome shotgun (WGS) entry which is preliminary data.</text>
</comment>
<dbReference type="SUPFAM" id="SSF69786">
    <property type="entry name" value="YggU-like"/>
    <property type="match status" value="1"/>
</dbReference>
<gene>
    <name evidence="2" type="ORF">A2397_01155</name>
</gene>
<comment type="similarity">
    <text evidence="1">Belongs to the UPF0235 family.</text>
</comment>
<dbReference type="Pfam" id="PF02594">
    <property type="entry name" value="DUF167"/>
    <property type="match status" value="1"/>
</dbReference>
<dbReference type="Proteomes" id="UP000176424">
    <property type="component" value="Unassembled WGS sequence"/>
</dbReference>
<dbReference type="NCBIfam" id="TIGR00251">
    <property type="entry name" value="DUF167 family protein"/>
    <property type="match status" value="1"/>
</dbReference>
<dbReference type="EMBL" id="MEXR01000024">
    <property type="protein sequence ID" value="OGD09749.1"/>
    <property type="molecule type" value="Genomic_DNA"/>
</dbReference>
<evidence type="ECO:0000256" key="1">
    <source>
        <dbReference type="ARBA" id="ARBA00010364"/>
    </source>
</evidence>
<name>A0A1F4ZTJ0_9BACT</name>
<sequence>MKIYVTAKANKKKRYVEQIDGSSYVVSVKEPAVQGKANQAVTQALAEYFDVPKSQILLVLGQTSKLKIFEVPDHLACFEPSLKQRSLWQ</sequence>
<reference evidence="2 3" key="1">
    <citation type="journal article" date="2016" name="Nat. Commun.">
        <title>Thousands of microbial genomes shed light on interconnected biogeochemical processes in an aquifer system.</title>
        <authorList>
            <person name="Anantharaman K."/>
            <person name="Brown C.T."/>
            <person name="Hug L.A."/>
            <person name="Sharon I."/>
            <person name="Castelle C.J."/>
            <person name="Probst A.J."/>
            <person name="Thomas B.C."/>
            <person name="Singh A."/>
            <person name="Wilkins M.J."/>
            <person name="Karaoz U."/>
            <person name="Brodie E.L."/>
            <person name="Williams K.H."/>
            <person name="Hubbard S.S."/>
            <person name="Banfield J.F."/>
        </authorList>
    </citation>
    <scope>NUCLEOTIDE SEQUENCE [LARGE SCALE GENOMIC DNA]</scope>
</reference>
<accession>A0A1F4ZTJ0</accession>
<dbReference type="STRING" id="1797263.A2397_01155"/>
<organism evidence="2 3">
    <name type="scientific">Candidatus Amesbacteria bacterium RIFOXYB1_FULL_44_23</name>
    <dbReference type="NCBI Taxonomy" id="1797263"/>
    <lineage>
        <taxon>Bacteria</taxon>
        <taxon>Candidatus Amesiibacteriota</taxon>
    </lineage>
</organism>
<protein>
    <submittedName>
        <fullName evidence="2">Uncharacterized protein</fullName>
    </submittedName>
</protein>
<dbReference type="InterPro" id="IPR003746">
    <property type="entry name" value="DUF167"/>
</dbReference>